<name>A0A1R3H507_COCAP</name>
<evidence type="ECO:0000256" key="1">
    <source>
        <dbReference type="ARBA" id="ARBA00022723"/>
    </source>
</evidence>
<evidence type="ECO:0000256" key="3">
    <source>
        <dbReference type="SAM" id="MobiDB-lite"/>
    </source>
</evidence>
<feature type="region of interest" description="Disordered" evidence="3">
    <location>
        <begin position="350"/>
        <end position="404"/>
    </location>
</feature>
<gene>
    <name evidence="5" type="ORF">CCACVL1_21544</name>
</gene>
<dbReference type="InterPro" id="IPR043502">
    <property type="entry name" value="DNA/RNA_pol_sf"/>
</dbReference>
<dbReference type="SUPFAM" id="SSF56672">
    <property type="entry name" value="DNA/RNA polymerases"/>
    <property type="match status" value="1"/>
</dbReference>
<dbReference type="InterPro" id="IPR013103">
    <property type="entry name" value="RVT_2"/>
</dbReference>
<dbReference type="Pfam" id="PF07727">
    <property type="entry name" value="RVT_2"/>
    <property type="match status" value="2"/>
</dbReference>
<evidence type="ECO:0000313" key="5">
    <source>
        <dbReference type="EMBL" id="OMO65350.1"/>
    </source>
</evidence>
<comment type="caution">
    <text evidence="5">The sequence shown here is derived from an EMBL/GenBank/DDBJ whole genome shotgun (WGS) entry which is preliminary data.</text>
</comment>
<proteinExistence type="predicted"/>
<keyword evidence="2" id="KW-0378">Hydrolase</keyword>
<dbReference type="InterPro" id="IPR012337">
    <property type="entry name" value="RNaseH-like_sf"/>
</dbReference>
<dbReference type="InterPro" id="IPR036397">
    <property type="entry name" value="RNaseH_sf"/>
</dbReference>
<dbReference type="Gene3D" id="3.30.420.10">
    <property type="entry name" value="Ribonuclease H-like superfamily/Ribonuclease H"/>
    <property type="match status" value="1"/>
</dbReference>
<dbReference type="GO" id="GO:0016787">
    <property type="term" value="F:hydrolase activity"/>
    <property type="evidence" value="ECO:0007669"/>
    <property type="project" value="UniProtKB-KW"/>
</dbReference>
<dbReference type="AlphaFoldDB" id="A0A1R3H507"/>
<organism evidence="5 6">
    <name type="scientific">Corchorus capsularis</name>
    <name type="common">Jute</name>
    <dbReference type="NCBI Taxonomy" id="210143"/>
    <lineage>
        <taxon>Eukaryota</taxon>
        <taxon>Viridiplantae</taxon>
        <taxon>Streptophyta</taxon>
        <taxon>Embryophyta</taxon>
        <taxon>Tracheophyta</taxon>
        <taxon>Spermatophyta</taxon>
        <taxon>Magnoliopsida</taxon>
        <taxon>eudicotyledons</taxon>
        <taxon>Gunneridae</taxon>
        <taxon>Pentapetalae</taxon>
        <taxon>rosids</taxon>
        <taxon>malvids</taxon>
        <taxon>Malvales</taxon>
        <taxon>Malvaceae</taxon>
        <taxon>Grewioideae</taxon>
        <taxon>Apeibeae</taxon>
        <taxon>Corchorus</taxon>
    </lineage>
</organism>
<evidence type="ECO:0000313" key="6">
    <source>
        <dbReference type="Proteomes" id="UP000188268"/>
    </source>
</evidence>
<sequence length="748" mass="84300">MSMACAPRALLSGPRSPVPMCGWVACPTCAGHPCGKLGTPCGLPRTPCAPVLRRLLTCLLALKFNFAALLQTLKNQSYDDKIDSSSSSITIISAPFFIQIVLGKYLWYVKEENVDCTSCKLAKHHALPFDLNPKTCLAPFDLMHTDFWGPSPYETMGGSKYFVIFVDDYSRYTWFYLMKNRSQIPEIVSNFAAMVKAQFSCAIKVLRMDNAMEYRETDLVKCLSQQGPVIQRFCPGTSAQNGQAEHKHRHILDTTRVLLIASKCPERFWGEAAIIAVYTINSVPTPTIGYGIEHKGYRDPISKRLHVFRLVTFLVHKMFSSLSEFQVPNPDVLYFTDPSVELFPETSLDLSHCRNPPTSSSSDALPLPTNESHPSEDPAQDPPPVQELESCHSSPAPLRRSTRVRNPHPRYVDFHCYSTIVSLHEPSNFQEEKSNPLWQQAMAEEIHALEKTHTWDLVDMPPSKSVVDCKWVYKIKTCSDSSIERYKARLVARGFTQEYGIDYEETFAPVAHITSVRTLLAVAAVKRWELFQMDVKNAFLNGDFDEEVYMKHPPGYEHPPNKFGFKSSSYDHALFIRHSEHGSIFLLLYVDDIIITGSDVQGIAKLKNYLSQHFEMKDLGHLTYFLGLEVTSNDSGYFLSQAKYATDFLSRVGLTDAKVTSTPLEANQKLSPLDGKPLDNPTLYRQLVGSLIYLTVTRPDIAHAVHVIANLWLLLGLLTMQLSFTFSYVKGTLFHGLHYSSHSPLKLN</sequence>
<accession>A0A1R3H507</accession>
<evidence type="ECO:0000256" key="2">
    <source>
        <dbReference type="ARBA" id="ARBA00022801"/>
    </source>
</evidence>
<dbReference type="InterPro" id="IPR039537">
    <property type="entry name" value="Retrotran_Ty1/copia-like"/>
</dbReference>
<evidence type="ECO:0000259" key="4">
    <source>
        <dbReference type="PROSITE" id="PS50994"/>
    </source>
</evidence>
<dbReference type="PANTHER" id="PTHR42648:SF28">
    <property type="entry name" value="TRANSPOSON-ENCODED PROTEIN WITH RIBONUCLEASE H-LIKE AND RETROVIRUS ZINC FINGER-LIKE DOMAINS"/>
    <property type="match status" value="1"/>
</dbReference>
<dbReference type="EMBL" id="AWWV01012642">
    <property type="protein sequence ID" value="OMO65350.1"/>
    <property type="molecule type" value="Genomic_DNA"/>
</dbReference>
<dbReference type="PROSITE" id="PS50994">
    <property type="entry name" value="INTEGRASE"/>
    <property type="match status" value="1"/>
</dbReference>
<dbReference type="GO" id="GO:0046872">
    <property type="term" value="F:metal ion binding"/>
    <property type="evidence" value="ECO:0007669"/>
    <property type="project" value="UniProtKB-KW"/>
</dbReference>
<dbReference type="GO" id="GO:0015074">
    <property type="term" value="P:DNA integration"/>
    <property type="evidence" value="ECO:0007669"/>
    <property type="project" value="InterPro"/>
</dbReference>
<feature type="domain" description="Integrase catalytic" evidence="4">
    <location>
        <begin position="135"/>
        <end position="308"/>
    </location>
</feature>
<dbReference type="STRING" id="210143.A0A1R3H507"/>
<reference evidence="5 6" key="1">
    <citation type="submission" date="2013-09" db="EMBL/GenBank/DDBJ databases">
        <title>Corchorus capsularis genome sequencing.</title>
        <authorList>
            <person name="Alam M."/>
            <person name="Haque M.S."/>
            <person name="Islam M.S."/>
            <person name="Emdad E.M."/>
            <person name="Islam M.M."/>
            <person name="Ahmed B."/>
            <person name="Halim A."/>
            <person name="Hossen Q.M.M."/>
            <person name="Hossain M.Z."/>
            <person name="Ahmed R."/>
            <person name="Khan M.M."/>
            <person name="Islam R."/>
            <person name="Rashid M.M."/>
            <person name="Khan S.A."/>
            <person name="Rahman M.S."/>
            <person name="Alam M."/>
        </authorList>
    </citation>
    <scope>NUCLEOTIDE SEQUENCE [LARGE SCALE GENOMIC DNA]</scope>
    <source>
        <strain evidence="6">cv. CVL-1</strain>
        <tissue evidence="5">Whole seedling</tissue>
    </source>
</reference>
<dbReference type="Pfam" id="PF00665">
    <property type="entry name" value="rve"/>
    <property type="match status" value="1"/>
</dbReference>
<dbReference type="PANTHER" id="PTHR42648">
    <property type="entry name" value="TRANSPOSASE, PUTATIVE-RELATED"/>
    <property type="match status" value="1"/>
</dbReference>
<dbReference type="GO" id="GO:0003676">
    <property type="term" value="F:nucleic acid binding"/>
    <property type="evidence" value="ECO:0007669"/>
    <property type="project" value="InterPro"/>
</dbReference>
<keyword evidence="6" id="KW-1185">Reference proteome</keyword>
<dbReference type="Gramene" id="OMO65350">
    <property type="protein sequence ID" value="OMO65350"/>
    <property type="gene ID" value="CCACVL1_21544"/>
</dbReference>
<dbReference type="SUPFAM" id="SSF53098">
    <property type="entry name" value="Ribonuclease H-like"/>
    <property type="match status" value="1"/>
</dbReference>
<keyword evidence="1" id="KW-0479">Metal-binding</keyword>
<dbReference type="Proteomes" id="UP000188268">
    <property type="component" value="Unassembled WGS sequence"/>
</dbReference>
<dbReference type="OrthoDB" id="1711174at2759"/>
<protein>
    <submittedName>
        <fullName evidence="5">Integrase, catalytic core</fullName>
    </submittedName>
</protein>
<dbReference type="InterPro" id="IPR001584">
    <property type="entry name" value="Integrase_cat-core"/>
</dbReference>